<evidence type="ECO:0000313" key="2">
    <source>
        <dbReference type="EMBL" id="WVZ52990.1"/>
    </source>
</evidence>
<feature type="compositionally biased region" description="Polar residues" evidence="1">
    <location>
        <begin position="127"/>
        <end position="139"/>
    </location>
</feature>
<feature type="region of interest" description="Disordered" evidence="1">
    <location>
        <begin position="49"/>
        <end position="169"/>
    </location>
</feature>
<dbReference type="AlphaFoldDB" id="A0AAQ3PKC0"/>
<gene>
    <name evidence="2" type="ORF">U9M48_003985</name>
</gene>
<accession>A0AAQ3PKC0</accession>
<dbReference type="Proteomes" id="UP001341281">
    <property type="component" value="Chromosome 01"/>
</dbReference>
<proteinExistence type="predicted"/>
<evidence type="ECO:0000256" key="1">
    <source>
        <dbReference type="SAM" id="MobiDB-lite"/>
    </source>
</evidence>
<protein>
    <submittedName>
        <fullName evidence="2">Uncharacterized protein</fullName>
    </submittedName>
</protein>
<feature type="compositionally biased region" description="Polar residues" evidence="1">
    <location>
        <begin position="230"/>
        <end position="245"/>
    </location>
</feature>
<reference evidence="2 3" key="1">
    <citation type="submission" date="2024-02" db="EMBL/GenBank/DDBJ databases">
        <title>High-quality chromosome-scale genome assembly of Pensacola bahiagrass (Paspalum notatum Flugge var. saurae).</title>
        <authorList>
            <person name="Vega J.M."/>
            <person name="Podio M."/>
            <person name="Orjuela J."/>
            <person name="Siena L.A."/>
            <person name="Pessino S.C."/>
            <person name="Combes M.C."/>
            <person name="Mariac C."/>
            <person name="Albertini E."/>
            <person name="Pupilli F."/>
            <person name="Ortiz J.P.A."/>
            <person name="Leblanc O."/>
        </authorList>
    </citation>
    <scope>NUCLEOTIDE SEQUENCE [LARGE SCALE GENOMIC DNA]</scope>
    <source>
        <strain evidence="2">R1</strain>
        <tissue evidence="2">Leaf</tissue>
    </source>
</reference>
<keyword evidence="3" id="KW-1185">Reference proteome</keyword>
<feature type="compositionally biased region" description="Basic residues" evidence="1">
    <location>
        <begin position="140"/>
        <end position="149"/>
    </location>
</feature>
<feature type="region of interest" description="Disordered" evidence="1">
    <location>
        <begin position="230"/>
        <end position="256"/>
    </location>
</feature>
<evidence type="ECO:0000313" key="3">
    <source>
        <dbReference type="Proteomes" id="UP001341281"/>
    </source>
</evidence>
<feature type="compositionally biased region" description="Polar residues" evidence="1">
    <location>
        <begin position="49"/>
        <end position="74"/>
    </location>
</feature>
<name>A0AAQ3PKC0_PASNO</name>
<dbReference type="EMBL" id="CP144745">
    <property type="protein sequence ID" value="WVZ52990.1"/>
    <property type="molecule type" value="Genomic_DNA"/>
</dbReference>
<sequence>MALGEETPLSDQEHLGKASFVLKILKTPEENIQKELVRSTKMHIKQLKTCQESKMELTGQNGQVGQPNPRSADQGQAEPDSARSAHQGGWSPDPMNRSADPWFRPPSHPSEPVATSLTQFTKKHKGTQIQPQHQASNVSKGRKCTKSRIHNVNNPREEQNDQGRADTWSPDILQCRPTYPLKHFPRATTVLTTNRHGDARSSRWSAKAVDRVVGRPRGTKMHIKQLKTCQGSKMGLTGQNGQAKSANRGLVARPND</sequence>
<organism evidence="2 3">
    <name type="scientific">Paspalum notatum var. saurae</name>
    <dbReference type="NCBI Taxonomy" id="547442"/>
    <lineage>
        <taxon>Eukaryota</taxon>
        <taxon>Viridiplantae</taxon>
        <taxon>Streptophyta</taxon>
        <taxon>Embryophyta</taxon>
        <taxon>Tracheophyta</taxon>
        <taxon>Spermatophyta</taxon>
        <taxon>Magnoliopsida</taxon>
        <taxon>Liliopsida</taxon>
        <taxon>Poales</taxon>
        <taxon>Poaceae</taxon>
        <taxon>PACMAD clade</taxon>
        <taxon>Panicoideae</taxon>
        <taxon>Andropogonodae</taxon>
        <taxon>Paspaleae</taxon>
        <taxon>Paspalinae</taxon>
        <taxon>Paspalum</taxon>
    </lineage>
</organism>
<feature type="compositionally biased region" description="Basic and acidic residues" evidence="1">
    <location>
        <begin position="155"/>
        <end position="164"/>
    </location>
</feature>